<dbReference type="PANTHER" id="PTHR37079:SF4">
    <property type="entry name" value="SERINE_THREONINE-PROTEIN KINASE ATM"/>
    <property type="match status" value="1"/>
</dbReference>
<dbReference type="InterPro" id="IPR018936">
    <property type="entry name" value="PI3/4_kinase_CS"/>
</dbReference>
<dbReference type="InterPro" id="IPR036940">
    <property type="entry name" value="PI3/4_kinase_cat_sf"/>
</dbReference>
<keyword evidence="13 16" id="KW-0539">Nucleus</keyword>
<accession>A0AAX4HBI3</accession>
<dbReference type="InterPro" id="IPR003152">
    <property type="entry name" value="FATC_dom"/>
</dbReference>
<dbReference type="PROSITE" id="PS51190">
    <property type="entry name" value="FATC"/>
    <property type="match status" value="1"/>
</dbReference>
<evidence type="ECO:0000256" key="12">
    <source>
        <dbReference type="ARBA" id="ARBA00022895"/>
    </source>
</evidence>
<dbReference type="GO" id="GO:0004674">
    <property type="term" value="F:protein serine/threonine kinase activity"/>
    <property type="evidence" value="ECO:0007669"/>
    <property type="project" value="UniProtKB-KW"/>
</dbReference>
<keyword evidence="7 16" id="KW-0808">Transferase</keyword>
<evidence type="ECO:0000256" key="10">
    <source>
        <dbReference type="ARBA" id="ARBA00022777"/>
    </source>
</evidence>
<keyword evidence="10 16" id="KW-0418">Kinase</keyword>
<evidence type="ECO:0000256" key="1">
    <source>
        <dbReference type="ARBA" id="ARBA00004123"/>
    </source>
</evidence>
<evidence type="ECO:0000259" key="18">
    <source>
        <dbReference type="PROSITE" id="PS51189"/>
    </source>
</evidence>
<keyword evidence="11 16" id="KW-0067">ATP-binding</keyword>
<sequence>MSARDISSVIELLQSNKVKTRNDALNLLSGYAIDNLRLSNKQFAALCKSLFKSLIEERDAKIVNSSTEQRLIFASTIIFEIVGDCLRSSTVLRQKLKFLSEFGLSLKSFYQSIYYKSADDGRPMFIEHCAPTKSSIAKCLALMMRSWGLFTHLSETLWTEYCDFCIWAIQTELQLTQLEADSNAYQFTNEGLLNQLYLLLSSLLGVELSFTISPSTLKKYRKIIFTILENTCLCFRKKESVLHTSILKIINKLIIILAGEDMWTSHCLIDLEIKMFLQFSTTPTEALMHQLQLAMNIESFHFLMSLDHLPPKTLLEVTGEDPDGQFSDTQMYNLERMIELQIELAQGPRFKVFPSDFDVVSFRNHQDWYNLRLIRLVSDNRLGWLVISGLAKLLITYFRIRAKSLHHSKKSLVRMRDCSDNIHQTKRRKTTEKRFNINLFQNLSNLLQYMLDSEDVKWRTCGLQLMIFICEHEPEISIESFELRPSALKSSHKDFDQHDSVTLLTEFSKHILTEPFWSLLACHELLARLEILPEACNDDPLKNCLQTVMKSTVSLMNSWSSYKSCSCIFISLAEDHCSLLPSEWISGVCKDIIDFPVMAGPPCLDFYSCRFWMTLATLHSGSSLSEQHLLHRAIVLWITNVCQTSHRLHDNVANPNSLSKYLPIFMSWLLGNNVSFPLFINSIFFQPDNLYREMKRHYSVTCFLSLADHNTTRSYDKSRFEFLGIAIAQDLHNVLLKQFSEFNYFDIEQACNANCLVTSAIMLSSISDLYLRFDPIQAALIEEHAMDLILSLAKLINLKTEALKVVESISDLEPRRETLEKLNFPFEIIDFRIQTDLLPNSLSSISTSVLLEDEFSQSHTRSNLGTPETINCPEKLCQSIYLYYLFSCVSLQAAFTYAAKLETAELLNCADLVLSFASKKFGQEGLFRLIRVMGEKVLSSLTYERDPTALILATKALRMVFDDSSLLDAAQSDCQDLAKYLLSLENDKLLIVEECHAYIFTLRATVSMTIPDEQLLPSMGRSFDNFTNVSLQFVCELIKEIDFLMPILDKRMELNLSIFPIESRDFNSVERYATICNILLSLSKADIYLPLRIVQTLTELSENNAIVPYLSRCILNMAFTDGFDESRLFLAQNCLPILKTWSDSKRSLEKFPYLIFGYHEWKDFAHENSSIITSIWLSAGIRPELLKSRPVATTLITPINVYEEPVIVSSLPKAIPLAFASNGIEKKIYQNFASFFKDKFDKTMSELLILIILETIQLTDFKTGVQSRMIVKGMSKSSLNSSNHDAGAVPSYQLLPSMSEEIISSLIQEFHPQNESFWSMQTIHFLLRRLSIAQSQPINDVRRLKFLIRICKFDFTGSAVTTQLMEMCLKYVCTEARDEVSDILSEIQIKDLLSVPQIQLNSVITSILSAYLSGSDHLLKSFMFLEKLKSYLENFRESFLDSKVLDFYVSVVHLIQNPAAEMRISSLEDFLDDEHIEVLAAKRFDAFASLILRVFPRIVDVQNARGSRCLISLFLNHHYNTEKNIDLRVKAAEYMAQHYLKGHFRQNLKTYAQVSEAGVLTDSMRNDMSFMVVYFENLMSTTDSNLVAYVESLIGVLLYFRDQEFNDAFKMFDINHLSETTQKICFPVNHKMFSLLYPDTFPPLTYEETLQALQTFKPLIDESQYCKWVQTLFSVIIGNLDRSLRFARVLSSFGQYAPTKLAPIIPQLVCHYIDAGGQNASKFVSDIIADFCVPESPNHCLDSVILIKDVVLAIRSRALDGQKIFLKFYGKIDLKGLSATLESKQISKTYILLLEDQITERAPDSLPNYSRSLCQMYKELDEDDFLADLSDQNDLKTSTELLKILGKTDETVKYENAYLDSSIILKGQSNSSSLSAALLKEGINGILMQLNNENHQGVSFEWAWKLNFWQMPAETKFDTKHGAIYSYFHSFQKSQSNPYDLVMSNFVPTNESWQKLSYHRRVETITTFFETLGTLSTINSILKSDCEDFEQEISRFNKETLWLKFSDLSSDLDILEARRTAFMLKDRLPEKTDTAEMRAIQAAASEILRYNNLSRQRNLEQKTLSSATLLDDLVSQSNIKEPTFHSSFKQLSTFQAAKALWAQGNCEISIAIIENLSKQGSVHLPFNSLSIDKLLLDAYKVTWMAEARFDYGSNLLTKYVEPLFTSTNSIEDSSQQEEACRLLAKFCDNEANSAELELKVKELERRIVARKSEIDEIKVHYGKTSVTSVEKKAVQKYYSRLKTQISSQTTELEELTETRRKFKAYSIQFFFRSILLETRDESVDKFFSLLLELASDSHLQDFIEQDLNRIPTHICVGWITQLLSRISLDSSKFQAAIQALIVRICREHPFHSLYFLISLEYHEEHSIESDNAVMASRVKAAKAIHKQLLSADVLFGATILIPTYEFCQESVTLAQYKASKSRRIQLDKLKVGDFWMHRLPKIPPPTILLPITSAGYENIPRMVLIDPKLSVAASGLSLPKIATFILSNGKSHRMLLKHSTDDIRQDAIMEQVFEKVNNLMSRDSHARRRNLRIRTYKAVPMGPKAGMIEFVPDTNALIEIVRPLHQKQDAMKIDVARDLMKKAQNEESASRVKVFRGICTQIQPVLRSYFVQNFRDPDIWFKNRLTYTRGIAASSIVGHILGLGDRHCNNILLDGVTGEPVHIDLGVAFDQGKRLPIPESVPFRLTRDIVDAFGVTGTRGLFSKACEHTLQVLRDNQQRIISILDVLRWDPLYSWSISPMRVKQIQETNEGEFNLHTTEDGSEAVTAILTVGEKLNAKGLSNSAVVRELIREATDEHNLAVIYCGWCPFY</sequence>
<dbReference type="InterPro" id="IPR044107">
    <property type="entry name" value="PIKKc_ATM"/>
</dbReference>
<dbReference type="PROSITE" id="PS51189">
    <property type="entry name" value="FAT"/>
    <property type="match status" value="1"/>
</dbReference>
<dbReference type="PANTHER" id="PTHR37079">
    <property type="entry name" value="SERINE/THREONINE-PROTEIN KINASE ATM"/>
    <property type="match status" value="1"/>
</dbReference>
<keyword evidence="6 16" id="KW-0723">Serine/threonine-protein kinase</keyword>
<dbReference type="KEGG" id="asau:88174253"/>
<comment type="function">
    <text evidence="16">Serine/threonine protein kinase which activates checkpoint signaling upon genotoxic stresses such as ionizing radiation (IR), ultraviolet light (UV), or DNA replication stalling, thereby acting as a DNA damage sensor. Recognizes the substrate consensus sequence [ST]-Q. Phosphorylates histone H2A to form H2AS128ph (gamma-H2A) at sites of DNA damage, involved in the regulation of DNA damage response mechanism. Required for the control of telomere length and genome stability.</text>
</comment>
<dbReference type="RefSeq" id="XP_062878238.1">
    <property type="nucleotide sequence ID" value="XM_063022168.1"/>
</dbReference>
<gene>
    <name evidence="20" type="ORF">PUMCH_003189</name>
</gene>
<evidence type="ECO:0000256" key="2">
    <source>
        <dbReference type="ARBA" id="ARBA00004574"/>
    </source>
</evidence>
<dbReference type="Proteomes" id="UP001338582">
    <property type="component" value="Chromosome 4"/>
</dbReference>
<keyword evidence="8 16" id="KW-0547">Nucleotide-binding</keyword>
<dbReference type="InterPro" id="IPR014009">
    <property type="entry name" value="PIK_FAT"/>
</dbReference>
<dbReference type="CDD" id="cd05171">
    <property type="entry name" value="PIKKc_ATM"/>
    <property type="match status" value="1"/>
</dbReference>
<dbReference type="SUPFAM" id="SSF56112">
    <property type="entry name" value="Protein kinase-like (PK-like)"/>
    <property type="match status" value="1"/>
</dbReference>
<keyword evidence="16" id="KW-0158">Chromosome</keyword>
<dbReference type="Pfam" id="PF02260">
    <property type="entry name" value="FATC"/>
    <property type="match status" value="1"/>
</dbReference>
<name>A0AAX4HBI3_9ASCO</name>
<evidence type="ECO:0000313" key="20">
    <source>
        <dbReference type="EMBL" id="WPK25856.1"/>
    </source>
</evidence>
<keyword evidence="16" id="KW-0156">Chromatin regulator</keyword>
<comment type="similarity">
    <text evidence="3 16">Belongs to the PI3/PI4-kinase family. ATM subfamily.</text>
</comment>
<evidence type="ECO:0000256" key="5">
    <source>
        <dbReference type="ARBA" id="ARBA00014619"/>
    </source>
</evidence>
<dbReference type="InterPro" id="IPR000403">
    <property type="entry name" value="PI3/4_kinase_cat_dom"/>
</dbReference>
<dbReference type="GO" id="GO:0000781">
    <property type="term" value="C:chromosome, telomeric region"/>
    <property type="evidence" value="ECO:0007669"/>
    <property type="project" value="UniProtKB-SubCell"/>
</dbReference>
<dbReference type="PROSITE" id="PS00916">
    <property type="entry name" value="PI3_4_KINASE_2"/>
    <property type="match status" value="1"/>
</dbReference>
<evidence type="ECO:0000256" key="13">
    <source>
        <dbReference type="ARBA" id="ARBA00023242"/>
    </source>
</evidence>
<dbReference type="InterPro" id="IPR021668">
    <property type="entry name" value="TAN"/>
</dbReference>
<dbReference type="GeneID" id="88174253"/>
<dbReference type="InterPro" id="IPR011009">
    <property type="entry name" value="Kinase-like_dom_sf"/>
</dbReference>
<comment type="catalytic activity">
    <reaction evidence="14 16">
        <text>L-threonyl-[protein] + ATP = O-phospho-L-threonyl-[protein] + ADP + H(+)</text>
        <dbReference type="Rhea" id="RHEA:46608"/>
        <dbReference type="Rhea" id="RHEA-COMP:11060"/>
        <dbReference type="Rhea" id="RHEA-COMP:11605"/>
        <dbReference type="ChEBI" id="CHEBI:15378"/>
        <dbReference type="ChEBI" id="CHEBI:30013"/>
        <dbReference type="ChEBI" id="CHEBI:30616"/>
        <dbReference type="ChEBI" id="CHEBI:61977"/>
        <dbReference type="ChEBI" id="CHEBI:456216"/>
        <dbReference type="EC" id="2.7.11.1"/>
    </reaction>
</comment>
<dbReference type="GO" id="GO:0035556">
    <property type="term" value="P:intracellular signal transduction"/>
    <property type="evidence" value="ECO:0007669"/>
    <property type="project" value="UniProtKB-ARBA"/>
</dbReference>
<feature type="domain" description="FATC" evidence="19">
    <location>
        <begin position="2778"/>
        <end position="2810"/>
    </location>
</feature>
<comment type="subcellular location">
    <subcellularLocation>
        <location evidence="2 16">Chromosome</location>
        <location evidence="2 16">Telomere</location>
    </subcellularLocation>
    <subcellularLocation>
        <location evidence="1 16">Nucleus</location>
    </subcellularLocation>
</comment>
<protein>
    <recommendedName>
        <fullName evidence="5 16">Serine/threonine-protein kinase Tel1</fullName>
        <ecNumber evidence="4 16">2.7.11.1</ecNumber>
    </recommendedName>
</protein>
<dbReference type="Gene3D" id="3.30.1010.10">
    <property type="entry name" value="Phosphatidylinositol 3-kinase Catalytic Subunit, Chain A, domain 4"/>
    <property type="match status" value="1"/>
</dbReference>
<evidence type="ECO:0000256" key="8">
    <source>
        <dbReference type="ARBA" id="ARBA00022741"/>
    </source>
</evidence>
<dbReference type="GO" id="GO:0005634">
    <property type="term" value="C:nucleus"/>
    <property type="evidence" value="ECO:0007669"/>
    <property type="project" value="UniProtKB-SubCell"/>
</dbReference>
<feature type="domain" description="PI3K/PI4K catalytic" evidence="17">
    <location>
        <begin position="2466"/>
        <end position="2773"/>
    </location>
</feature>
<evidence type="ECO:0000256" key="15">
    <source>
        <dbReference type="ARBA" id="ARBA00048679"/>
    </source>
</evidence>
<evidence type="ECO:0000256" key="11">
    <source>
        <dbReference type="ARBA" id="ARBA00022840"/>
    </source>
</evidence>
<keyword evidence="9 16" id="KW-0227">DNA damage</keyword>
<feature type="domain" description="FAT" evidence="18">
    <location>
        <begin position="1776"/>
        <end position="2362"/>
    </location>
</feature>
<dbReference type="SMART" id="SM01342">
    <property type="entry name" value="TAN"/>
    <property type="match status" value="1"/>
</dbReference>
<evidence type="ECO:0000313" key="21">
    <source>
        <dbReference type="Proteomes" id="UP001338582"/>
    </source>
</evidence>
<dbReference type="Pfam" id="PF00454">
    <property type="entry name" value="PI3_PI4_kinase"/>
    <property type="match status" value="1"/>
</dbReference>
<reference evidence="20 21" key="1">
    <citation type="submission" date="2023-10" db="EMBL/GenBank/DDBJ databases">
        <title>Draft Genome Sequence of Candida saopaulonensis from a very Premature Infant with Sepsis.</title>
        <authorList>
            <person name="Ning Y."/>
            <person name="Dai R."/>
            <person name="Xiao M."/>
            <person name="Xu Y."/>
            <person name="Yan Q."/>
            <person name="Zhang L."/>
        </authorList>
    </citation>
    <scope>NUCLEOTIDE SEQUENCE [LARGE SCALE GENOMIC DNA]</scope>
    <source>
        <strain evidence="20 21">19XY460</strain>
    </source>
</reference>
<dbReference type="Pfam" id="PF11640">
    <property type="entry name" value="TAN"/>
    <property type="match status" value="1"/>
</dbReference>
<dbReference type="Gene3D" id="1.10.1070.11">
    <property type="entry name" value="Phosphatidylinositol 3-/4-kinase, catalytic domain"/>
    <property type="match status" value="1"/>
</dbReference>
<dbReference type="SMART" id="SM01343">
    <property type="entry name" value="FATC"/>
    <property type="match status" value="1"/>
</dbReference>
<dbReference type="GO" id="GO:0006325">
    <property type="term" value="P:chromatin organization"/>
    <property type="evidence" value="ECO:0007669"/>
    <property type="project" value="UniProtKB-KW"/>
</dbReference>
<evidence type="ECO:0000256" key="3">
    <source>
        <dbReference type="ARBA" id="ARBA00010769"/>
    </source>
</evidence>
<dbReference type="EMBL" id="CP138897">
    <property type="protein sequence ID" value="WPK25856.1"/>
    <property type="molecule type" value="Genomic_DNA"/>
</dbReference>
<organism evidence="20 21">
    <name type="scientific">Australozyma saopauloensis</name>
    <dbReference type="NCBI Taxonomy" id="291208"/>
    <lineage>
        <taxon>Eukaryota</taxon>
        <taxon>Fungi</taxon>
        <taxon>Dikarya</taxon>
        <taxon>Ascomycota</taxon>
        <taxon>Saccharomycotina</taxon>
        <taxon>Pichiomycetes</taxon>
        <taxon>Metschnikowiaceae</taxon>
        <taxon>Australozyma</taxon>
    </lineage>
</organism>
<dbReference type="SMART" id="SM00146">
    <property type="entry name" value="PI3Kc"/>
    <property type="match status" value="1"/>
</dbReference>
<dbReference type="EC" id="2.7.11.1" evidence="4 16"/>
<evidence type="ECO:0000256" key="9">
    <source>
        <dbReference type="ARBA" id="ARBA00022763"/>
    </source>
</evidence>
<keyword evidence="21" id="KW-1185">Reference proteome</keyword>
<evidence type="ECO:0000256" key="6">
    <source>
        <dbReference type="ARBA" id="ARBA00022527"/>
    </source>
</evidence>
<dbReference type="GO" id="GO:0006281">
    <property type="term" value="P:DNA repair"/>
    <property type="evidence" value="ECO:0007669"/>
    <property type="project" value="InterPro"/>
</dbReference>
<dbReference type="PROSITE" id="PS00915">
    <property type="entry name" value="PI3_4_KINASE_1"/>
    <property type="match status" value="1"/>
</dbReference>
<evidence type="ECO:0000256" key="16">
    <source>
        <dbReference type="RuleBase" id="RU365027"/>
    </source>
</evidence>
<proteinExistence type="inferred from homology"/>
<evidence type="ECO:0000259" key="17">
    <source>
        <dbReference type="PROSITE" id="PS50290"/>
    </source>
</evidence>
<dbReference type="GO" id="GO:0005524">
    <property type="term" value="F:ATP binding"/>
    <property type="evidence" value="ECO:0007669"/>
    <property type="project" value="UniProtKB-KW"/>
</dbReference>
<evidence type="ECO:0000256" key="14">
    <source>
        <dbReference type="ARBA" id="ARBA00047899"/>
    </source>
</evidence>
<dbReference type="PROSITE" id="PS50290">
    <property type="entry name" value="PI3_4_KINASE_3"/>
    <property type="match status" value="1"/>
</dbReference>
<evidence type="ECO:0000256" key="7">
    <source>
        <dbReference type="ARBA" id="ARBA00022679"/>
    </source>
</evidence>
<evidence type="ECO:0000259" key="19">
    <source>
        <dbReference type="PROSITE" id="PS51190"/>
    </source>
</evidence>
<evidence type="ECO:0000256" key="4">
    <source>
        <dbReference type="ARBA" id="ARBA00012513"/>
    </source>
</evidence>
<comment type="catalytic activity">
    <reaction evidence="15">
        <text>L-seryl-[protein] + ATP = O-phospho-L-seryl-[protein] + ADP + H(+)</text>
        <dbReference type="Rhea" id="RHEA:17989"/>
        <dbReference type="Rhea" id="RHEA-COMP:9863"/>
        <dbReference type="Rhea" id="RHEA-COMP:11604"/>
        <dbReference type="ChEBI" id="CHEBI:15378"/>
        <dbReference type="ChEBI" id="CHEBI:29999"/>
        <dbReference type="ChEBI" id="CHEBI:30616"/>
        <dbReference type="ChEBI" id="CHEBI:83421"/>
        <dbReference type="ChEBI" id="CHEBI:456216"/>
        <dbReference type="EC" id="2.7.11.1"/>
    </reaction>
</comment>
<dbReference type="InterPro" id="IPR038980">
    <property type="entry name" value="ATM_plant"/>
</dbReference>
<keyword evidence="12 16" id="KW-0779">Telomere</keyword>